<reference evidence="5" key="1">
    <citation type="journal article" date="2015" name="J. Biotechnol.">
        <title>The structure of the Cyberlindnera jadinii genome and its relation to Candida utilis analyzed by the occurrence of single nucleotide polymorphisms.</title>
        <authorList>
            <person name="Rupp O."/>
            <person name="Brinkrolf K."/>
            <person name="Buerth C."/>
            <person name="Kunigo M."/>
            <person name="Schneider J."/>
            <person name="Jaenicke S."/>
            <person name="Goesmann A."/>
            <person name="Puehler A."/>
            <person name="Jaeger K.-E."/>
            <person name="Ernst J.F."/>
        </authorList>
    </citation>
    <scope>NUCLEOTIDE SEQUENCE [LARGE SCALE GENOMIC DNA]</scope>
    <source>
        <strain evidence="5">ATCC 18201 / CBS 1600 / BCRC 20928 / JCM 3617 / NBRC 0987 / NRRL Y-1542</strain>
    </source>
</reference>
<gene>
    <name evidence="4" type="ORF">BN1211_5157</name>
</gene>
<dbReference type="AlphaFoldDB" id="A0A0H5CIH4"/>
<dbReference type="EMBL" id="CDQK01000006">
    <property type="protein sequence ID" value="CEP24354.1"/>
    <property type="molecule type" value="Genomic_DNA"/>
</dbReference>
<dbReference type="InterPro" id="IPR053949">
    <property type="entry name" value="SBE2/SBE22_M"/>
</dbReference>
<protein>
    <recommendedName>
        <fullName evidence="6">Rab-GAP TBC domain-containing protein</fullName>
    </recommendedName>
</protein>
<dbReference type="Pfam" id="PF17076">
    <property type="entry name" value="SBE2_C"/>
    <property type="match status" value="1"/>
</dbReference>
<feature type="domain" description="Sbe2/Sbe22 C-terminal" evidence="2">
    <location>
        <begin position="358"/>
        <end position="546"/>
    </location>
</feature>
<feature type="region of interest" description="Disordered" evidence="1">
    <location>
        <begin position="1"/>
        <end position="156"/>
    </location>
</feature>
<evidence type="ECO:0008006" key="6">
    <source>
        <dbReference type="Google" id="ProtNLM"/>
    </source>
</evidence>
<accession>A0A0H5CIH4</accession>
<evidence type="ECO:0000313" key="5">
    <source>
        <dbReference type="Proteomes" id="UP000038830"/>
    </source>
</evidence>
<dbReference type="InterPro" id="IPR031403">
    <property type="entry name" value="Sbe2/Sbe22_C"/>
</dbReference>
<dbReference type="GO" id="GO:0031505">
    <property type="term" value="P:fungal-type cell wall organization"/>
    <property type="evidence" value="ECO:0007669"/>
    <property type="project" value="InterPro"/>
</dbReference>
<name>A0A0H5CIH4_CYBJN</name>
<sequence length="599" mass="68211">MEILPEMESVSLDIDKTRRSSKRSVSSSALNSNKGLGLTAPRRPSDGLMRSHSKVSIQRPISNDSIPSTNESMVFSDAGADIGDSRNSSMTSASVDDVSMGPRTPNMKFKPPLKVSTSTPMFTHSSSSVSTLTPSQRFRLRRVNSQSSDKLNRQNKSASKLYDELNSDDETLEDGVIWNVPFTRTTSSIFNPMNGKSPSLIKSVLNESPSTLPVSPLPGSPLANNTSASFYIHGGEAHSLSQFYEFANERYMKREVLKRKESQTNLPQVINEASAKGLDDCNLISMEKLKIVTDTRPIWLPPKTPDEIQKHDHDYEKMIESFAKKEKLLKQEQLKLKEDQKRYRQRWVDLSQTAHPRHADLSRLCVKCGIPDHLRYELWGKIFQSKDLEDFNKLNEKLSEINDFPESQLEELENLTVNLYPSIQKFQKGCELHDKLIYLLKLSLVSTRGLQNGDEALFAIMLTKFNAVDSYKLVQLLHATVFTPVNNEKFLKHMNKSSVVKKYLPAGEYEGDLKSLTSTLTTIQLFEKLPLAIVFPLLDMLVIRNNYKSFLAIWIVVLRNHHIGFDDLKQLFDGDRNVMISENDWFKFGQDINHYYQKF</sequence>
<evidence type="ECO:0000313" key="4">
    <source>
        <dbReference type="EMBL" id="CEP24354.1"/>
    </source>
</evidence>
<feature type="domain" description="SBE2/SBE22 middle" evidence="3">
    <location>
        <begin position="211"/>
        <end position="328"/>
    </location>
</feature>
<evidence type="ECO:0000256" key="1">
    <source>
        <dbReference type="SAM" id="MobiDB-lite"/>
    </source>
</evidence>
<feature type="compositionally biased region" description="Polar residues" evidence="1">
    <location>
        <begin position="54"/>
        <end position="73"/>
    </location>
</feature>
<dbReference type="Proteomes" id="UP000038830">
    <property type="component" value="Unassembled WGS sequence"/>
</dbReference>
<dbReference type="Pfam" id="PF22874">
    <property type="entry name" value="SBE2_M"/>
    <property type="match status" value="1"/>
</dbReference>
<evidence type="ECO:0000259" key="3">
    <source>
        <dbReference type="Pfam" id="PF22874"/>
    </source>
</evidence>
<feature type="compositionally biased region" description="Low complexity" evidence="1">
    <location>
        <begin position="116"/>
        <end position="135"/>
    </location>
</feature>
<feature type="compositionally biased region" description="Polar residues" evidence="1">
    <location>
        <begin position="143"/>
        <end position="156"/>
    </location>
</feature>
<feature type="compositionally biased region" description="Polar residues" evidence="1">
    <location>
        <begin position="85"/>
        <end position="94"/>
    </location>
</feature>
<evidence type="ECO:0000259" key="2">
    <source>
        <dbReference type="Pfam" id="PF17076"/>
    </source>
</evidence>
<organism evidence="4 5">
    <name type="scientific">Cyberlindnera jadinii (strain ATCC 18201 / CBS 1600 / BCRC 20928 / JCM 3617 / NBRC 0987 / NRRL Y-1542)</name>
    <name type="common">Torula yeast</name>
    <name type="synonym">Candida utilis</name>
    <dbReference type="NCBI Taxonomy" id="983966"/>
    <lineage>
        <taxon>Eukaryota</taxon>
        <taxon>Fungi</taxon>
        <taxon>Dikarya</taxon>
        <taxon>Ascomycota</taxon>
        <taxon>Saccharomycotina</taxon>
        <taxon>Saccharomycetes</taxon>
        <taxon>Phaffomycetales</taxon>
        <taxon>Phaffomycetaceae</taxon>
        <taxon>Cyberlindnera</taxon>
    </lineage>
</organism>
<proteinExistence type="predicted"/>